<feature type="compositionally biased region" description="Polar residues" evidence="1">
    <location>
        <begin position="176"/>
        <end position="185"/>
    </location>
</feature>
<gene>
    <name evidence="2" type="ORF">IZO911_LOCUS26576</name>
</gene>
<dbReference type="Proteomes" id="UP000663860">
    <property type="component" value="Unassembled WGS sequence"/>
</dbReference>
<organism evidence="2 3">
    <name type="scientific">Adineta steineri</name>
    <dbReference type="NCBI Taxonomy" id="433720"/>
    <lineage>
        <taxon>Eukaryota</taxon>
        <taxon>Metazoa</taxon>
        <taxon>Spiralia</taxon>
        <taxon>Gnathifera</taxon>
        <taxon>Rotifera</taxon>
        <taxon>Eurotatoria</taxon>
        <taxon>Bdelloidea</taxon>
        <taxon>Adinetida</taxon>
        <taxon>Adinetidae</taxon>
        <taxon>Adineta</taxon>
    </lineage>
</organism>
<evidence type="ECO:0000313" key="3">
    <source>
        <dbReference type="Proteomes" id="UP000663860"/>
    </source>
</evidence>
<feature type="region of interest" description="Disordered" evidence="1">
    <location>
        <begin position="471"/>
        <end position="514"/>
    </location>
</feature>
<feature type="compositionally biased region" description="Basic and acidic residues" evidence="1">
    <location>
        <begin position="166"/>
        <end position="175"/>
    </location>
</feature>
<name>A0A814TSX6_9BILA</name>
<comment type="caution">
    <text evidence="2">The sequence shown here is derived from an EMBL/GenBank/DDBJ whole genome shotgun (WGS) entry which is preliminary data.</text>
</comment>
<feature type="compositionally biased region" description="Polar residues" evidence="1">
    <location>
        <begin position="477"/>
        <end position="509"/>
    </location>
</feature>
<accession>A0A814TSX6</accession>
<feature type="compositionally biased region" description="Polar residues" evidence="1">
    <location>
        <begin position="1"/>
        <end position="40"/>
    </location>
</feature>
<feature type="compositionally biased region" description="Polar residues" evidence="1">
    <location>
        <begin position="109"/>
        <end position="125"/>
    </location>
</feature>
<feature type="compositionally biased region" description="Low complexity" evidence="1">
    <location>
        <begin position="84"/>
        <end position="106"/>
    </location>
</feature>
<evidence type="ECO:0000313" key="2">
    <source>
        <dbReference type="EMBL" id="CAF1165437.1"/>
    </source>
</evidence>
<feature type="compositionally biased region" description="Basic residues" evidence="1">
    <location>
        <begin position="309"/>
        <end position="342"/>
    </location>
</feature>
<proteinExistence type="predicted"/>
<feature type="region of interest" description="Disordered" evidence="1">
    <location>
        <begin position="1"/>
        <end position="185"/>
    </location>
</feature>
<feature type="region of interest" description="Disordered" evidence="1">
    <location>
        <begin position="305"/>
        <end position="344"/>
    </location>
</feature>
<feature type="region of interest" description="Disordered" evidence="1">
    <location>
        <begin position="369"/>
        <end position="392"/>
    </location>
</feature>
<protein>
    <submittedName>
        <fullName evidence="2">Uncharacterized protein</fullName>
    </submittedName>
</protein>
<sequence length="759" mass="85068">MLSEARQSARSPSESSVQTGSVRAGSTRTGSVRTGPTTGISGRLSHRSSITEESEQSSKVPPAPPLPATLRSPVKSPIKSPTPSSESGTASDSASAASSSPIQSVARPTISSSSGTKATNQSNFQKPALRRVPSQEKNNYSRQISNRTTQASEPKQMTTRALNRVSARDLIHDKSSTTYTSQLRGGKTNQSIFEKVDTHDGHTTYLGAGKYFQLEKCIRDCLSKNRCHIAMTHHTPKHHCSYKGLTRASVLDDYSYEGITSPKYQTALSNNCHRRHFDNDHCSNRHKIIDYVSCSDHDDTDYHHCSDHHQHHHDHHHDHHNHDHHNHDHHNHHQCHRHHGIHPKSAAELSLSEIRQVNDALAQYGVPVLSHHSNPHHSNPHHPYPYHPHHQPHSVGEIVSACRLLLEDPKIASLASHTNDNHAVQHVWDAIQHHSPNTNIHGYASPAVHGVASHLFNPSHQTPYDPVHGVASHLFGQPQQNSYNPGQGAASNLFGQPQQNSHNSGQSVLSKLFSGGQPQHFTASPFSNSFNQYPGNNHHVPLSTTFASHTIPDNPTEHIKDTIVKNYMINKTKNYYIKRNLLQKPIPHNQKIQTFSKPITATIEKQTDHPRIFLLFDISIFFIVSLIDWKNENPLLFRRNIKNEQQSKIQQDHPISSNLNKKLAIKHYPKLSNDMISFTTSEMSGHDSETIYGTIPVFLPKQQLPLQEDDEYKTTGIDEVEFKIEDLIRLQKTHNTYSDILLSTNTTRKSTRSSPSTNV</sequence>
<dbReference type="AlphaFoldDB" id="A0A814TSX6"/>
<evidence type="ECO:0000256" key="1">
    <source>
        <dbReference type="SAM" id="MobiDB-lite"/>
    </source>
</evidence>
<feature type="compositionally biased region" description="Polar residues" evidence="1">
    <location>
        <begin position="135"/>
        <end position="161"/>
    </location>
</feature>
<dbReference type="EMBL" id="CAJNOE010000349">
    <property type="protein sequence ID" value="CAF1165437.1"/>
    <property type="molecule type" value="Genomic_DNA"/>
</dbReference>
<reference evidence="2" key="1">
    <citation type="submission" date="2021-02" db="EMBL/GenBank/DDBJ databases">
        <authorList>
            <person name="Nowell W R."/>
        </authorList>
    </citation>
    <scope>NUCLEOTIDE SEQUENCE</scope>
</reference>